<protein>
    <submittedName>
        <fullName evidence="2">Glutamate rich 2</fullName>
    </submittedName>
</protein>
<dbReference type="Ensembl" id="ENSPKIT00000003378.1">
    <property type="protein sequence ID" value="ENSPKIP00000022708.1"/>
    <property type="gene ID" value="ENSPKIG00000006610.1"/>
</dbReference>
<dbReference type="PANTHER" id="PTHR21520">
    <property type="entry name" value="GLUTAMATE-RICH PROTEIN 2"/>
    <property type="match status" value="1"/>
</dbReference>
<dbReference type="InterPro" id="IPR026703">
    <property type="entry name" value="ERICH2"/>
</dbReference>
<feature type="compositionally biased region" description="Acidic residues" evidence="1">
    <location>
        <begin position="183"/>
        <end position="193"/>
    </location>
</feature>
<dbReference type="GeneTree" id="ENSGT00390000017846"/>
<evidence type="ECO:0000256" key="1">
    <source>
        <dbReference type="SAM" id="MobiDB-lite"/>
    </source>
</evidence>
<dbReference type="GeneID" id="111840802"/>
<feature type="region of interest" description="Disordered" evidence="1">
    <location>
        <begin position="156"/>
        <end position="193"/>
    </location>
</feature>
<dbReference type="RefSeq" id="XP_023661831.1">
    <property type="nucleotide sequence ID" value="XM_023806063.1"/>
</dbReference>
<feature type="compositionally biased region" description="Basic and acidic residues" evidence="1">
    <location>
        <begin position="47"/>
        <end position="56"/>
    </location>
</feature>
<keyword evidence="3" id="KW-1185">Reference proteome</keyword>
<dbReference type="STRING" id="1676925.ENSPKIP00000022708"/>
<dbReference type="Proteomes" id="UP000261540">
    <property type="component" value="Unplaced"/>
</dbReference>
<reference evidence="2" key="1">
    <citation type="submission" date="2025-08" db="UniProtKB">
        <authorList>
            <consortium name="Ensembl"/>
        </authorList>
    </citation>
    <scope>IDENTIFICATION</scope>
</reference>
<feature type="compositionally biased region" description="Basic and acidic residues" evidence="1">
    <location>
        <begin position="8"/>
        <end position="21"/>
    </location>
</feature>
<accession>A0A3B3RWL5</accession>
<reference evidence="2" key="2">
    <citation type="submission" date="2025-09" db="UniProtKB">
        <authorList>
            <consortium name="Ensembl"/>
        </authorList>
    </citation>
    <scope>IDENTIFICATION</scope>
</reference>
<organism evidence="2 3">
    <name type="scientific">Paramormyrops kingsleyae</name>
    <dbReference type="NCBI Taxonomy" id="1676925"/>
    <lineage>
        <taxon>Eukaryota</taxon>
        <taxon>Metazoa</taxon>
        <taxon>Chordata</taxon>
        <taxon>Craniata</taxon>
        <taxon>Vertebrata</taxon>
        <taxon>Euteleostomi</taxon>
        <taxon>Actinopterygii</taxon>
        <taxon>Neopterygii</taxon>
        <taxon>Teleostei</taxon>
        <taxon>Osteoglossocephala</taxon>
        <taxon>Osteoglossomorpha</taxon>
        <taxon>Osteoglossiformes</taxon>
        <taxon>Mormyridae</taxon>
        <taxon>Paramormyrops</taxon>
    </lineage>
</organism>
<evidence type="ECO:0000313" key="3">
    <source>
        <dbReference type="Proteomes" id="UP000261540"/>
    </source>
</evidence>
<dbReference type="AlphaFoldDB" id="A0A3B3RWL5"/>
<sequence>MNRCLYLRQDRRPKPKRDEKYAGTPIPGQHALIRSINTKPKCFPPHPAEETTKKVGVEQYGPRTLRSRRAAFPQSEAIQENPGTPEDRKGPCSEVLHDSRRAPLLLFAEFLKSVMERKYSLARKLCQMILIYEPENPEAKQFIPLIEAKLLMEPEEDIGLHTSDSDTENEGESLEPSNCTCSDDLEEEVEATS</sequence>
<proteinExistence type="predicted"/>
<dbReference type="PANTHER" id="PTHR21520:SF2">
    <property type="entry name" value="GLUTAMATE-RICH PROTEIN 2"/>
    <property type="match status" value="1"/>
</dbReference>
<name>A0A3B3RWL5_9TELE</name>
<feature type="region of interest" description="Disordered" evidence="1">
    <location>
        <begin position="1"/>
        <end position="93"/>
    </location>
</feature>
<evidence type="ECO:0000313" key="2">
    <source>
        <dbReference type="Ensembl" id="ENSPKIP00000022708.1"/>
    </source>
</evidence>